<dbReference type="SUPFAM" id="SSF57196">
    <property type="entry name" value="EGF/Laminin"/>
    <property type="match status" value="2"/>
</dbReference>
<keyword evidence="3 16" id="KW-0245">EGF-like domain</keyword>
<dbReference type="Proteomes" id="UP000197619">
    <property type="component" value="Unassembled WGS sequence"/>
</dbReference>
<comment type="subunit">
    <text evidence="15">Interacts with ITGAL, ITGAM and ITGB2. Interacts with thrombin/F2; this interaction switches the specificity of thrombin from a procoagulant to an anticoagulant and antifibrinolytic protease. Interacts with ANGP1 and ANGP2; these interactions significantly inhibit the generation of activated PC and TAFIa/CPB2 by the thrombin/thrombomodulin complex. Interacts with PF4; this interaction enhances generation of activated protein C. Interacts with HMGB1; this interaction inhibits HMGB1 inflammatory activity.</text>
</comment>
<dbReference type="Pfam" id="PF25444">
    <property type="entry name" value="THBD"/>
    <property type="match status" value="1"/>
</dbReference>
<feature type="region of interest" description="Disordered" evidence="17">
    <location>
        <begin position="462"/>
        <end position="481"/>
    </location>
</feature>
<dbReference type="InterPro" id="IPR000742">
    <property type="entry name" value="EGF"/>
</dbReference>
<reference evidence="22 23" key="1">
    <citation type="submission" date="2017-05" db="EMBL/GenBank/DDBJ databases">
        <title>Genome of assembly of the Bengalese finch, Lonchura striata domestica.</title>
        <authorList>
            <person name="Colquitt B.M."/>
            <person name="Brainard M.S."/>
        </authorList>
    </citation>
    <scope>NUCLEOTIDE SEQUENCE [LARGE SCALE GENOMIC DNA]</scope>
    <source>
        <strain evidence="22">White83orange57</strain>
    </source>
</reference>
<dbReference type="PROSITE" id="PS50041">
    <property type="entry name" value="C_TYPE_LECTIN_2"/>
    <property type="match status" value="2"/>
</dbReference>
<dbReference type="Gene3D" id="3.10.100.10">
    <property type="entry name" value="Mannose-Binding Protein A, subunit A"/>
    <property type="match status" value="2"/>
</dbReference>
<dbReference type="InterPro" id="IPR001881">
    <property type="entry name" value="EGF-like_Ca-bd_dom"/>
</dbReference>
<evidence type="ECO:0000256" key="5">
    <source>
        <dbReference type="ARBA" id="ARBA00022692"/>
    </source>
</evidence>
<evidence type="ECO:0000256" key="14">
    <source>
        <dbReference type="ARBA" id="ARBA00045242"/>
    </source>
</evidence>
<dbReference type="SMART" id="SM00034">
    <property type="entry name" value="CLECT"/>
    <property type="match status" value="2"/>
</dbReference>
<evidence type="ECO:0000256" key="13">
    <source>
        <dbReference type="ARBA" id="ARBA00023180"/>
    </source>
</evidence>
<evidence type="ECO:0000256" key="11">
    <source>
        <dbReference type="ARBA" id="ARBA00023136"/>
    </source>
</evidence>
<evidence type="ECO:0000256" key="18">
    <source>
        <dbReference type="SAM" id="Phobius"/>
    </source>
</evidence>
<keyword evidence="11 18" id="KW-0472">Membrane</keyword>
<keyword evidence="9" id="KW-0654">Proteoglycan</keyword>
<dbReference type="PANTHER" id="PTHR14789:SF9">
    <property type="entry name" value="THROMBOMODULIN"/>
    <property type="match status" value="1"/>
</dbReference>
<dbReference type="SUPFAM" id="SSF56436">
    <property type="entry name" value="C-type lectin-like"/>
    <property type="match status" value="2"/>
</dbReference>
<dbReference type="InterPro" id="IPR015149">
    <property type="entry name" value="Tme5_EGF-like"/>
</dbReference>
<evidence type="ECO:0000256" key="2">
    <source>
        <dbReference type="ARBA" id="ARBA00019822"/>
    </source>
</evidence>
<evidence type="ECO:0000256" key="16">
    <source>
        <dbReference type="PROSITE-ProRule" id="PRU00076"/>
    </source>
</evidence>
<dbReference type="InterPro" id="IPR049883">
    <property type="entry name" value="NOTCH1_EGF-like"/>
</dbReference>
<keyword evidence="5 18" id="KW-0812">Transmembrane</keyword>
<evidence type="ECO:0000256" key="17">
    <source>
        <dbReference type="SAM" id="MobiDB-lite"/>
    </source>
</evidence>
<feature type="region of interest" description="Disordered" evidence="17">
    <location>
        <begin position="1025"/>
        <end position="1049"/>
    </location>
</feature>
<keyword evidence="6 19" id="KW-0732">Signal</keyword>
<evidence type="ECO:0000256" key="7">
    <source>
        <dbReference type="ARBA" id="ARBA00022734"/>
    </source>
</evidence>
<evidence type="ECO:0000256" key="12">
    <source>
        <dbReference type="ARBA" id="ARBA00023157"/>
    </source>
</evidence>
<dbReference type="GO" id="GO:0004888">
    <property type="term" value="F:transmembrane signaling receptor activity"/>
    <property type="evidence" value="ECO:0007669"/>
    <property type="project" value="InterPro"/>
</dbReference>
<keyword evidence="4" id="KW-0597">Phosphoprotein</keyword>
<keyword evidence="10 18" id="KW-1133">Transmembrane helix</keyword>
<evidence type="ECO:0000313" key="22">
    <source>
        <dbReference type="EMBL" id="OWK53402.1"/>
    </source>
</evidence>
<dbReference type="Gene3D" id="2.10.25.10">
    <property type="entry name" value="Laminin"/>
    <property type="match status" value="11"/>
</dbReference>
<dbReference type="PANTHER" id="PTHR14789">
    <property type="entry name" value="CHONDROLECTIN VARIANT CHODLFDELTAE"/>
    <property type="match status" value="1"/>
</dbReference>
<accession>A0A218UJ57</accession>
<evidence type="ECO:0000256" key="3">
    <source>
        <dbReference type="ARBA" id="ARBA00022536"/>
    </source>
</evidence>
<keyword evidence="13" id="KW-0325">Glycoprotein</keyword>
<dbReference type="PROSITE" id="PS00010">
    <property type="entry name" value="ASX_HYDROXYL"/>
    <property type="match status" value="5"/>
</dbReference>
<feature type="domain" description="EGF-like" evidence="20">
    <location>
        <begin position="350"/>
        <end position="389"/>
    </location>
</feature>
<dbReference type="Pfam" id="PF07645">
    <property type="entry name" value="EGF_CA"/>
    <property type="match status" value="5"/>
</dbReference>
<feature type="domain" description="EGF-like" evidence="20">
    <location>
        <begin position="390"/>
        <end position="428"/>
    </location>
</feature>
<feature type="signal peptide" evidence="19">
    <location>
        <begin position="1"/>
        <end position="17"/>
    </location>
</feature>
<dbReference type="STRING" id="299123.ENSLSDP00000018484"/>
<dbReference type="GO" id="GO:0016020">
    <property type="term" value="C:membrane"/>
    <property type="evidence" value="ECO:0007669"/>
    <property type="project" value="UniProtKB-SubCell"/>
</dbReference>
<gene>
    <name evidence="22" type="primary">THBD</name>
    <name evidence="22" type="ORF">RLOC_00009539</name>
</gene>
<dbReference type="PROSITE" id="PS50026">
    <property type="entry name" value="EGF_3"/>
    <property type="match status" value="5"/>
</dbReference>
<feature type="region of interest" description="Disordered" evidence="17">
    <location>
        <begin position="546"/>
        <end position="574"/>
    </location>
</feature>
<feature type="domain" description="C-type lectin" evidence="21">
    <location>
        <begin position="26"/>
        <end position="151"/>
    </location>
</feature>
<organism evidence="22 23">
    <name type="scientific">Lonchura striata</name>
    <name type="common">white-rumped munia</name>
    <dbReference type="NCBI Taxonomy" id="40157"/>
    <lineage>
        <taxon>Eukaryota</taxon>
        <taxon>Metazoa</taxon>
        <taxon>Chordata</taxon>
        <taxon>Craniata</taxon>
        <taxon>Vertebrata</taxon>
        <taxon>Euteleostomi</taxon>
        <taxon>Archelosauria</taxon>
        <taxon>Archosauria</taxon>
        <taxon>Dinosauria</taxon>
        <taxon>Saurischia</taxon>
        <taxon>Theropoda</taxon>
        <taxon>Coelurosauria</taxon>
        <taxon>Aves</taxon>
        <taxon>Neognathae</taxon>
        <taxon>Neoaves</taxon>
        <taxon>Telluraves</taxon>
        <taxon>Australaves</taxon>
        <taxon>Passeriformes</taxon>
        <taxon>Passeroidea</taxon>
        <taxon>Estrildidae</taxon>
        <taxon>Estrildinae</taxon>
        <taxon>Lonchura</taxon>
    </lineage>
</organism>
<feature type="domain" description="C-type lectin" evidence="21">
    <location>
        <begin position="604"/>
        <end position="718"/>
    </location>
</feature>
<dbReference type="InterPro" id="IPR016187">
    <property type="entry name" value="CTDL_fold"/>
</dbReference>
<dbReference type="FunFam" id="2.10.25.10:FF:000005">
    <property type="entry name" value="Fibrillin 2"/>
    <property type="match status" value="1"/>
</dbReference>
<dbReference type="InterPro" id="IPR018378">
    <property type="entry name" value="C-type_lectin_CS"/>
</dbReference>
<dbReference type="InterPro" id="IPR057350">
    <property type="entry name" value="THBD"/>
</dbReference>
<feature type="transmembrane region" description="Helical" evidence="18">
    <location>
        <begin position="507"/>
        <end position="531"/>
    </location>
</feature>
<dbReference type="FunFam" id="2.10.25.10:FF:000119">
    <property type="entry name" value="vitamin K-dependent protein S"/>
    <property type="match status" value="1"/>
</dbReference>
<evidence type="ECO:0000256" key="1">
    <source>
        <dbReference type="ARBA" id="ARBA00004479"/>
    </source>
</evidence>
<dbReference type="PRINTS" id="PR00907">
    <property type="entry name" value="THRMBOMODULN"/>
</dbReference>
<keyword evidence="12 16" id="KW-1015">Disulfide bond</keyword>
<keyword evidence="7" id="KW-0430">Lectin</keyword>
<feature type="domain" description="EGF-like" evidence="20">
    <location>
        <begin position="983"/>
        <end position="1019"/>
    </location>
</feature>
<dbReference type="PROSITE" id="PS00615">
    <property type="entry name" value="C_TYPE_LECTIN_1"/>
    <property type="match status" value="1"/>
</dbReference>
<feature type="transmembrane region" description="Helical" evidence="18">
    <location>
        <begin position="575"/>
        <end position="593"/>
    </location>
</feature>
<dbReference type="SMART" id="SM00179">
    <property type="entry name" value="EGF_CA"/>
    <property type="match status" value="9"/>
</dbReference>
<dbReference type="SUPFAM" id="SSF57184">
    <property type="entry name" value="Growth factor receptor domain"/>
    <property type="match status" value="3"/>
</dbReference>
<dbReference type="InterPro" id="IPR001304">
    <property type="entry name" value="C-type_lectin-like"/>
</dbReference>
<dbReference type="CDD" id="cd00054">
    <property type="entry name" value="EGF_CA"/>
    <property type="match status" value="4"/>
</dbReference>
<protein>
    <recommendedName>
        <fullName evidence="2">Thrombomodulin</fullName>
    </recommendedName>
</protein>
<dbReference type="PROSITE" id="PS01187">
    <property type="entry name" value="EGF_CA"/>
    <property type="match status" value="3"/>
</dbReference>
<dbReference type="InterPro" id="IPR018097">
    <property type="entry name" value="EGF_Ca-bd_CS"/>
</dbReference>
<feature type="domain" description="EGF-like" evidence="20">
    <location>
        <begin position="310"/>
        <end position="349"/>
    </location>
</feature>
<comment type="function">
    <text evidence="14">Endothelial cell receptor that plays a critical role in regulating several physiological processes including hemostasis, coagulation, fibrinolysis, inflammation, and angiogenesis. Acts as a cofactor for thrombin activation of protein C/PROC on the surface of vascular endothelial cells leading to initiation of the activated protein C anticoagulant pathway. Also accelerates the activation of the plasma carboxypeptidase B2/CPB2, which catalyzes removal of C-terminal basic amino acids from its substrates including kinins or anaphylatoxins leading to fibrinolysis inhibition. Plays critical protective roles in changing the cleavage specificity of protease-activated receptor 1/PAR1, inhibiting endothelial cell permeability and inflammation. Suppresses inflammation distinctly from its anticoagulant cofactor activity by sequestering HMGB1 thereby preventing it from engaging cellular receptors such as RAGE and contributing to the inflammatory response.</text>
</comment>
<evidence type="ECO:0000256" key="15">
    <source>
        <dbReference type="ARBA" id="ARBA00046453"/>
    </source>
</evidence>
<feature type="disulfide bond" evidence="16">
    <location>
        <begin position="354"/>
        <end position="364"/>
    </location>
</feature>
<comment type="subcellular location">
    <subcellularLocation>
        <location evidence="1">Membrane</location>
        <topology evidence="1">Single-pass type I membrane protein</topology>
    </subcellularLocation>
</comment>
<dbReference type="Pfam" id="PF14670">
    <property type="entry name" value="FXa_inhibition"/>
    <property type="match status" value="1"/>
</dbReference>
<evidence type="ECO:0000256" key="9">
    <source>
        <dbReference type="ARBA" id="ARBA00022974"/>
    </source>
</evidence>
<dbReference type="InterPro" id="IPR009030">
    <property type="entry name" value="Growth_fac_rcpt_cys_sf"/>
</dbReference>
<keyword evidence="23" id="KW-1185">Reference proteome</keyword>
<evidence type="ECO:0000259" key="21">
    <source>
        <dbReference type="PROSITE" id="PS50041"/>
    </source>
</evidence>
<evidence type="ECO:0000256" key="10">
    <source>
        <dbReference type="ARBA" id="ARBA00022989"/>
    </source>
</evidence>
<evidence type="ECO:0000256" key="6">
    <source>
        <dbReference type="ARBA" id="ARBA00022729"/>
    </source>
</evidence>
<dbReference type="InterPro" id="IPR051505">
    <property type="entry name" value="C-type_lectin_domain"/>
</dbReference>
<evidence type="ECO:0000256" key="4">
    <source>
        <dbReference type="ARBA" id="ARBA00022553"/>
    </source>
</evidence>
<dbReference type="EMBL" id="MUZQ01000291">
    <property type="protein sequence ID" value="OWK53402.1"/>
    <property type="molecule type" value="Genomic_DNA"/>
</dbReference>
<name>A0A218UJ57_9PASE</name>
<feature type="transmembrane region" description="Helical" evidence="18">
    <location>
        <begin position="1055"/>
        <end position="1078"/>
    </location>
</feature>
<keyword evidence="8" id="KW-0677">Repeat</keyword>
<comment type="caution">
    <text evidence="22">The sequence shown here is derived from an EMBL/GenBank/DDBJ whole genome shotgun (WGS) entry which is preliminary data.</text>
</comment>
<dbReference type="InterPro" id="IPR000152">
    <property type="entry name" value="EGF-type_Asp/Asn_hydroxyl_site"/>
</dbReference>
<dbReference type="SMART" id="SM00181">
    <property type="entry name" value="EGF"/>
    <property type="match status" value="11"/>
</dbReference>
<evidence type="ECO:0000313" key="23">
    <source>
        <dbReference type="Proteomes" id="UP000197619"/>
    </source>
</evidence>
<evidence type="ECO:0000259" key="20">
    <source>
        <dbReference type="PROSITE" id="PS50026"/>
    </source>
</evidence>
<dbReference type="Pfam" id="PF09064">
    <property type="entry name" value="EGF_Tme5"/>
    <property type="match status" value="1"/>
</dbReference>
<dbReference type="GO" id="GO:0005509">
    <property type="term" value="F:calcium ion binding"/>
    <property type="evidence" value="ECO:0007669"/>
    <property type="project" value="InterPro"/>
</dbReference>
<feature type="chain" id="PRO_5012984960" description="Thrombomodulin" evidence="19">
    <location>
        <begin position="18"/>
        <end position="1111"/>
    </location>
</feature>
<evidence type="ECO:0000256" key="19">
    <source>
        <dbReference type="SAM" id="SignalP"/>
    </source>
</evidence>
<dbReference type="AlphaFoldDB" id="A0A218UJ57"/>
<proteinExistence type="predicted"/>
<dbReference type="PROSITE" id="PS01186">
    <property type="entry name" value="EGF_2"/>
    <property type="match status" value="4"/>
</dbReference>
<sequence length="1111" mass="117527">MATRALLLLSLLAWSCGEEDVEVLCADSACYTLHRDESSWKSAQERCKDNGGNLAPVGSAGEAARLRELLARDERAGPAWLGLALPRGHCVRPQEPLRGFSWVAGGAPGNFSEWASEPAVTCVSARCVALRPPGPHGPGGWADRACRSTLPAFLCKFSFQGMCGLLPLAGRGAVTYTAPFGVRSARLAAAPFGTLAEVECDGGRASAFAVCKGPLDGGGFAWHPPGPLCPVNCGSHNGGCQQLCLDVPGESPRCACRPGYVLAADMASCVPEDSCHPNPCQGSCRALPGGFECGCEPGYALAADGRGCSDVDECESGPCQHQCHNFPGGFQCHCRPGYSPAGPAGHHCHDVDECAQPHACPQLCINIPGSFRCTCRPGFQRQSGGESCLDVDECLRDPCPGACRNFPGGYECLCPPGSLRDADGHGCSPGDAMPNSIPQSSGIPQSASSIPQSSTVILESSSIPQSSGIPRTAGTPWTTSIPRTLGMPTAGLGVGSDEHSADGPRLLLYYIVGSLVAILLLLALALALVACRKRAAKREKPPAKNAADNYCWVPEQPESRGERSSGRRRPPPPRAMRPLLPLLLLGTAALAQPPDPSPAGTQCLEHECFAVFWASRPFSDASESCERGGGHLMTVRSTVAEEAIALLLQNRKGRLWLGLSLSPSLSCTEPSRLLRGFRWVTGDHSTDYTNWALPGQRCGERCVTVSRELGWEERRCEEPADGFLCQYTYGGSCPHLASQRAVPVTYATPFGARGADFQALPPRSVAFVPDLGLELRCEDGDDAGPRWGRDTPGAWPCELGGGGCAGTCAEESGRPRCSCPEGTVLGPDGRGCRSPCEGAQCQHHCVVAGGSFLCMCAVGYRLAADGISCEDVDDCTSEPGPCEQKCLNTQGGFECQCHSGYRMVNGHCQRLPPCWEAPCQQRCEELPDGYRCGCFPGYAVDPRDATLCRLHCNATECPAVCDAEGACECPEGFLLDGDDLCVDMDECDSGHCEFNCTNTPGGYQCHCPPGYYLLGLDCKLDGDGEEASSGDLEPELHDPVPSRPPPKEEQLHPGVLVGIAVSALLSLLALLALGFCLARKRCRSHGSMDYKYSGPHEKELGLQPVPSAQKP</sequence>
<feature type="domain" description="EGF-like" evidence="20">
    <location>
        <begin position="871"/>
        <end position="909"/>
    </location>
</feature>
<dbReference type="GO" id="GO:0030246">
    <property type="term" value="F:carbohydrate binding"/>
    <property type="evidence" value="ECO:0007669"/>
    <property type="project" value="UniProtKB-KW"/>
</dbReference>
<dbReference type="InterPro" id="IPR016186">
    <property type="entry name" value="C-type_lectin-like/link_sf"/>
</dbReference>
<evidence type="ECO:0000256" key="8">
    <source>
        <dbReference type="ARBA" id="ARBA00022737"/>
    </source>
</evidence>
<feature type="compositionally biased region" description="Basic and acidic residues" evidence="17">
    <location>
        <begin position="1034"/>
        <end position="1049"/>
    </location>
</feature>
<dbReference type="Pfam" id="PF00059">
    <property type="entry name" value="Lectin_C"/>
    <property type="match status" value="2"/>
</dbReference>
<comment type="caution">
    <text evidence="16">Lacks conserved residue(s) required for the propagation of feature annotation.</text>
</comment>